<protein>
    <submittedName>
        <fullName evidence="2">GNAT family N-acetyltransferase</fullName>
    </submittedName>
</protein>
<dbReference type="SUPFAM" id="SSF55729">
    <property type="entry name" value="Acyl-CoA N-acyltransferases (Nat)"/>
    <property type="match status" value="1"/>
</dbReference>
<gene>
    <name evidence="2" type="ORF">H9800_02470</name>
</gene>
<reference evidence="2" key="1">
    <citation type="journal article" date="2021" name="PeerJ">
        <title>Extensive microbial diversity within the chicken gut microbiome revealed by metagenomics and culture.</title>
        <authorList>
            <person name="Gilroy R."/>
            <person name="Ravi A."/>
            <person name="Getino M."/>
            <person name="Pursley I."/>
            <person name="Horton D.L."/>
            <person name="Alikhan N.F."/>
            <person name="Baker D."/>
            <person name="Gharbi K."/>
            <person name="Hall N."/>
            <person name="Watson M."/>
            <person name="Adriaenssens E.M."/>
            <person name="Foster-Nyarko E."/>
            <person name="Jarju S."/>
            <person name="Secka A."/>
            <person name="Antonio M."/>
            <person name="Oren A."/>
            <person name="Chaudhuri R.R."/>
            <person name="La Ragione R."/>
            <person name="Hildebrand F."/>
            <person name="Pallen M.J."/>
        </authorList>
    </citation>
    <scope>NUCLEOTIDE SEQUENCE</scope>
    <source>
        <strain evidence="2">ChiHjej8B7-3636</strain>
    </source>
</reference>
<name>A0A9D2KHX6_9MICO</name>
<dbReference type="Gene3D" id="3.40.630.30">
    <property type="match status" value="1"/>
</dbReference>
<dbReference type="Pfam" id="PF00583">
    <property type="entry name" value="Acetyltransf_1"/>
    <property type="match status" value="1"/>
</dbReference>
<feature type="domain" description="N-acetyltransferase" evidence="1">
    <location>
        <begin position="1"/>
        <end position="170"/>
    </location>
</feature>
<dbReference type="AlphaFoldDB" id="A0A9D2KHX6"/>
<dbReference type="PROSITE" id="PS51186">
    <property type="entry name" value="GNAT"/>
    <property type="match status" value="1"/>
</dbReference>
<reference evidence="2" key="2">
    <citation type="submission" date="2021-04" db="EMBL/GenBank/DDBJ databases">
        <authorList>
            <person name="Gilroy R."/>
        </authorList>
    </citation>
    <scope>NUCLEOTIDE SEQUENCE</scope>
    <source>
        <strain evidence="2">ChiHjej8B7-3636</strain>
    </source>
</reference>
<dbReference type="GO" id="GO:0016747">
    <property type="term" value="F:acyltransferase activity, transferring groups other than amino-acyl groups"/>
    <property type="evidence" value="ECO:0007669"/>
    <property type="project" value="InterPro"/>
</dbReference>
<dbReference type="InterPro" id="IPR000182">
    <property type="entry name" value="GNAT_dom"/>
</dbReference>
<dbReference type="CDD" id="cd04301">
    <property type="entry name" value="NAT_SF"/>
    <property type="match status" value="1"/>
</dbReference>
<accession>A0A9D2KHX6</accession>
<organism evidence="2 3">
    <name type="scientific">Candidatus Microbacterium stercoravium</name>
    <dbReference type="NCBI Taxonomy" id="2838697"/>
    <lineage>
        <taxon>Bacteria</taxon>
        <taxon>Bacillati</taxon>
        <taxon>Actinomycetota</taxon>
        <taxon>Actinomycetes</taxon>
        <taxon>Micrococcales</taxon>
        <taxon>Microbacteriaceae</taxon>
        <taxon>Microbacterium</taxon>
    </lineage>
</organism>
<dbReference type="EMBL" id="DXAM01000035">
    <property type="protein sequence ID" value="HJA03708.1"/>
    <property type="molecule type" value="Genomic_DNA"/>
</dbReference>
<evidence type="ECO:0000313" key="3">
    <source>
        <dbReference type="Proteomes" id="UP000824220"/>
    </source>
</evidence>
<evidence type="ECO:0000313" key="2">
    <source>
        <dbReference type="EMBL" id="HJA03708.1"/>
    </source>
</evidence>
<dbReference type="InterPro" id="IPR016181">
    <property type="entry name" value="Acyl_CoA_acyltransferase"/>
</dbReference>
<proteinExistence type="predicted"/>
<evidence type="ECO:0000259" key="1">
    <source>
        <dbReference type="PROSITE" id="PS51186"/>
    </source>
</evidence>
<comment type="caution">
    <text evidence="2">The sequence shown here is derived from an EMBL/GenBank/DDBJ whole genome shotgun (WGS) entry which is preliminary data.</text>
</comment>
<dbReference type="Proteomes" id="UP000824220">
    <property type="component" value="Unassembled WGS sequence"/>
</dbReference>
<sequence>MEVRCLADAEMRSRAPEIWSVYDAVFDDRASYADWLEGMLLRHAARDSFRFAAAIEGDRIVGIAWGYIGAPGQYYTDSVRGALGDELADRWQPALEIVELAVLPTHRGAGTGRTLLRMMTAGIENPAILSTSQDEADPAVRLYRSEGWRTLGTHPKADGSRTMQIMGRLP</sequence>